<accession>A0ABV5EV43</accession>
<proteinExistence type="predicted"/>
<name>A0ABV5EV43_9MICO</name>
<keyword evidence="1" id="KW-0812">Transmembrane</keyword>
<organism evidence="2 3">
    <name type="scientific">Microbacterium plantarum</name>
    <dbReference type="NCBI Taxonomy" id="1816425"/>
    <lineage>
        <taxon>Bacteria</taxon>
        <taxon>Bacillati</taxon>
        <taxon>Actinomycetota</taxon>
        <taxon>Actinomycetes</taxon>
        <taxon>Micrococcales</taxon>
        <taxon>Microbacteriaceae</taxon>
        <taxon>Microbacterium</taxon>
    </lineage>
</organism>
<reference evidence="2 3" key="1">
    <citation type="submission" date="2024-08" db="EMBL/GenBank/DDBJ databases">
        <title>Heavy metals resistant antinobacteria isolated from wastewater.</title>
        <authorList>
            <person name="Roman Ponce B."/>
            <person name="Blanco Mercado M.A."/>
            <person name="Avila Aldana I.N."/>
            <person name="Morales Arrieta S."/>
        </authorList>
    </citation>
    <scope>NUCLEOTIDE SEQUENCE [LARGE SCALE GENOMIC DNA]</scope>
    <source>
        <strain evidence="3">sma-1</strain>
    </source>
</reference>
<sequence length="96" mass="9688">MTTPDLAPPRTVVGVVAVWIAAAVAAVVVGILAPAEDRAMWMPVALGGCLILAFAIQLALGRVRGFIERVAVSVLGALFVMGFVGIGFGLASLVGA</sequence>
<gene>
    <name evidence="2" type="ORF">AB7P39_12275</name>
</gene>
<dbReference type="RefSeq" id="WP_181574215.1">
    <property type="nucleotide sequence ID" value="NZ_JBHLHV010000002.1"/>
</dbReference>
<keyword evidence="1" id="KW-0472">Membrane</keyword>
<protein>
    <submittedName>
        <fullName evidence="2">Uncharacterized protein</fullName>
    </submittedName>
</protein>
<feature type="transmembrane region" description="Helical" evidence="1">
    <location>
        <begin position="12"/>
        <end position="33"/>
    </location>
</feature>
<evidence type="ECO:0000313" key="3">
    <source>
        <dbReference type="Proteomes" id="UP001589643"/>
    </source>
</evidence>
<feature type="transmembrane region" description="Helical" evidence="1">
    <location>
        <begin position="72"/>
        <end position="94"/>
    </location>
</feature>
<feature type="transmembrane region" description="Helical" evidence="1">
    <location>
        <begin position="39"/>
        <end position="60"/>
    </location>
</feature>
<dbReference type="Proteomes" id="UP001589643">
    <property type="component" value="Unassembled WGS sequence"/>
</dbReference>
<keyword evidence="1" id="KW-1133">Transmembrane helix</keyword>
<evidence type="ECO:0000256" key="1">
    <source>
        <dbReference type="SAM" id="Phobius"/>
    </source>
</evidence>
<comment type="caution">
    <text evidence="2">The sequence shown here is derived from an EMBL/GenBank/DDBJ whole genome shotgun (WGS) entry which is preliminary data.</text>
</comment>
<evidence type="ECO:0000313" key="2">
    <source>
        <dbReference type="EMBL" id="MFB8893617.1"/>
    </source>
</evidence>
<dbReference type="EMBL" id="JBHLHV010000002">
    <property type="protein sequence ID" value="MFB8893617.1"/>
    <property type="molecule type" value="Genomic_DNA"/>
</dbReference>
<keyword evidence="3" id="KW-1185">Reference proteome</keyword>